<dbReference type="EMBL" id="VSSQ01000150">
    <property type="protein sequence ID" value="MPL81464.1"/>
    <property type="molecule type" value="Genomic_DNA"/>
</dbReference>
<feature type="transmembrane region" description="Helical" evidence="1">
    <location>
        <begin position="41"/>
        <end position="60"/>
    </location>
</feature>
<evidence type="ECO:0000313" key="2">
    <source>
        <dbReference type="EMBL" id="MPL81464.1"/>
    </source>
</evidence>
<dbReference type="PANTHER" id="PTHR37947">
    <property type="entry name" value="BLL2462 PROTEIN"/>
    <property type="match status" value="1"/>
</dbReference>
<organism evidence="2">
    <name type="scientific">bioreactor metagenome</name>
    <dbReference type="NCBI Taxonomy" id="1076179"/>
    <lineage>
        <taxon>unclassified sequences</taxon>
        <taxon>metagenomes</taxon>
        <taxon>ecological metagenomes</taxon>
    </lineage>
</organism>
<protein>
    <recommendedName>
        <fullName evidence="3">VWA domain-containing protein</fullName>
    </recommendedName>
</protein>
<reference evidence="2" key="1">
    <citation type="submission" date="2019-08" db="EMBL/GenBank/DDBJ databases">
        <authorList>
            <person name="Kucharzyk K."/>
            <person name="Murdoch R.W."/>
            <person name="Higgins S."/>
            <person name="Loffler F."/>
        </authorList>
    </citation>
    <scope>NUCLEOTIDE SEQUENCE</scope>
</reference>
<evidence type="ECO:0008006" key="3">
    <source>
        <dbReference type="Google" id="ProtNLM"/>
    </source>
</evidence>
<dbReference type="PANTHER" id="PTHR37947:SF1">
    <property type="entry name" value="BLL2462 PROTEIN"/>
    <property type="match status" value="1"/>
</dbReference>
<feature type="transmembrane region" description="Helical" evidence="1">
    <location>
        <begin position="674"/>
        <end position="691"/>
    </location>
</feature>
<sequence length="698" mass="80181">MILTNYSIWYLIPILLLSFAVASLLYHYSKGAKTYTFKQRILLFSLRFLALFLAFSLFLMPSIKVKDQEIQKPIILIAQDNSSSILMSKDSTFYKTKFLNEIEETFKDLESDYEIKYLKFGNQAKEISKTKEIDFKDNTTDMSELLQMVNDNYSNLNLTTLIICSDGIINKGKSPLNQIQDFSYPIFTVAMGDTTIKKDISITEIRYNRIAYLNNKFPLEIVVLAQKAKGSNSVLRVVKEGKTLFEEKFSIDNETYSKQFNTILNADKVGIQRYTISVQPVDNEQTTTNNTRDIFVEVLDGRQKVLLLANSPSPDISAIKQAIENNENYEVESFLFNKFDKKNSLKEYNIAILHQIPSSNPEHRKLIENLTKENIPILYIIGQQTDMPYFNNVQKGLQITQTKTTLNQVTPILNSNFTLFSISTQTQDIINQFPPLQSPFGKYNLSANLQSLMFQKAGTISTDYPLICFSNSNAERIGMIVGEGFWRWRMQNYLINQTHSEADEIISKSIQYLASRVNKSRFRVICNNVFAENEPILMDAELYNESYELVNTPEVKLTITDSKGTKYPFIFSKTINSYHLNAGVFPSGKYTYNASTQFGGTTFAANGVFYIATQNLEAINLVADHNLLYNISNQSNAKMIYPNQIKQLKDLIKERKDIKPLITQTITNKNLIDQWWYLALIVLLFAAEWFLRKYWGSI</sequence>
<keyword evidence="1" id="KW-0812">Transmembrane</keyword>
<name>A0A644URD6_9ZZZZ</name>
<gene>
    <name evidence="2" type="ORF">SDC9_27384</name>
</gene>
<accession>A0A644URD6</accession>
<keyword evidence="1" id="KW-1133">Transmembrane helix</keyword>
<proteinExistence type="predicted"/>
<feature type="transmembrane region" description="Helical" evidence="1">
    <location>
        <begin position="6"/>
        <end position="29"/>
    </location>
</feature>
<dbReference type="AlphaFoldDB" id="A0A644URD6"/>
<evidence type="ECO:0000256" key="1">
    <source>
        <dbReference type="SAM" id="Phobius"/>
    </source>
</evidence>
<comment type="caution">
    <text evidence="2">The sequence shown here is derived from an EMBL/GenBank/DDBJ whole genome shotgun (WGS) entry which is preliminary data.</text>
</comment>
<keyword evidence="1" id="KW-0472">Membrane</keyword>